<sequence>MTDEELREALTGALDACAELPAVKLLEALEPFLDESGAQQLPQIIRLVKLRSLADRLE</sequence>
<keyword evidence="2" id="KW-1185">Reference proteome</keyword>
<protein>
    <submittedName>
        <fullName evidence="1">Uncharacterized protein</fullName>
    </submittedName>
</protein>
<name>A0A926DFG8_9FIRM</name>
<proteinExistence type="predicted"/>
<evidence type="ECO:0000313" key="2">
    <source>
        <dbReference type="Proteomes" id="UP000620366"/>
    </source>
</evidence>
<dbReference type="RefSeq" id="WP_249300091.1">
    <property type="nucleotide sequence ID" value="NZ_JACRSP010000002.1"/>
</dbReference>
<accession>A0A926DFG8</accession>
<dbReference type="EMBL" id="JACRSP010000002">
    <property type="protein sequence ID" value="MBC8536324.1"/>
    <property type="molecule type" value="Genomic_DNA"/>
</dbReference>
<reference evidence="1" key="1">
    <citation type="submission" date="2020-08" db="EMBL/GenBank/DDBJ databases">
        <title>Genome public.</title>
        <authorList>
            <person name="Liu C."/>
            <person name="Sun Q."/>
        </authorList>
    </citation>
    <scope>NUCLEOTIDE SEQUENCE</scope>
    <source>
        <strain evidence="1">BX7</strain>
    </source>
</reference>
<evidence type="ECO:0000313" key="1">
    <source>
        <dbReference type="EMBL" id="MBC8536324.1"/>
    </source>
</evidence>
<dbReference type="AlphaFoldDB" id="A0A926DFG8"/>
<dbReference type="Proteomes" id="UP000620366">
    <property type="component" value="Unassembled WGS sequence"/>
</dbReference>
<comment type="caution">
    <text evidence="1">The sequence shown here is derived from an EMBL/GenBank/DDBJ whole genome shotgun (WGS) entry which is preliminary data.</text>
</comment>
<organism evidence="1 2">
    <name type="scientific">Feifania hominis</name>
    <dbReference type="NCBI Taxonomy" id="2763660"/>
    <lineage>
        <taxon>Bacteria</taxon>
        <taxon>Bacillati</taxon>
        <taxon>Bacillota</taxon>
        <taxon>Clostridia</taxon>
        <taxon>Eubacteriales</taxon>
        <taxon>Feifaniaceae</taxon>
        <taxon>Feifania</taxon>
    </lineage>
</organism>
<gene>
    <name evidence="1" type="ORF">H8695_06405</name>
</gene>